<protein>
    <recommendedName>
        <fullName evidence="4">Cytochrome c domain-containing protein</fullName>
    </recommendedName>
</protein>
<evidence type="ECO:0000313" key="2">
    <source>
        <dbReference type="EMBL" id="SHE56953.1"/>
    </source>
</evidence>
<reference evidence="2 3" key="1">
    <citation type="submission" date="2016-11" db="EMBL/GenBank/DDBJ databases">
        <authorList>
            <person name="Jaros S."/>
            <person name="Januszkiewicz K."/>
            <person name="Wedrychowicz H."/>
        </authorList>
    </citation>
    <scope>NUCLEOTIDE SEQUENCE [LARGE SCALE GENOMIC DNA]</scope>
    <source>
        <strain evidence="2 3">DSM 18119</strain>
    </source>
</reference>
<dbReference type="Proteomes" id="UP000184048">
    <property type="component" value="Unassembled WGS sequence"/>
</dbReference>
<organism evidence="2 3">
    <name type="scientific">Flavisolibacter ginsengisoli DSM 18119</name>
    <dbReference type="NCBI Taxonomy" id="1121884"/>
    <lineage>
        <taxon>Bacteria</taxon>
        <taxon>Pseudomonadati</taxon>
        <taxon>Bacteroidota</taxon>
        <taxon>Chitinophagia</taxon>
        <taxon>Chitinophagales</taxon>
        <taxon>Chitinophagaceae</taxon>
        <taxon>Flavisolibacter</taxon>
    </lineage>
</organism>
<dbReference type="EMBL" id="FQUU01000002">
    <property type="protein sequence ID" value="SHE56953.1"/>
    <property type="molecule type" value="Genomic_DNA"/>
</dbReference>
<dbReference type="STRING" id="1121884.SAMN02745131_00683"/>
<dbReference type="Gene3D" id="1.10.760.10">
    <property type="entry name" value="Cytochrome c-like domain"/>
    <property type="match status" value="1"/>
</dbReference>
<dbReference type="SUPFAM" id="SSF46626">
    <property type="entry name" value="Cytochrome c"/>
    <property type="match status" value="1"/>
</dbReference>
<keyword evidence="1" id="KW-0732">Signal</keyword>
<accession>A0A1M4UK64</accession>
<feature type="chain" id="PRO_5012296260" description="Cytochrome c domain-containing protein" evidence="1">
    <location>
        <begin position="21"/>
        <end position="278"/>
    </location>
</feature>
<keyword evidence="3" id="KW-1185">Reference proteome</keyword>
<name>A0A1M4UK64_9BACT</name>
<dbReference type="OrthoDB" id="1524994at2"/>
<gene>
    <name evidence="2" type="ORF">SAMN02745131_00683</name>
</gene>
<evidence type="ECO:0008006" key="4">
    <source>
        <dbReference type="Google" id="ProtNLM"/>
    </source>
</evidence>
<dbReference type="AlphaFoldDB" id="A0A1M4UK64"/>
<dbReference type="GO" id="GO:0020037">
    <property type="term" value="F:heme binding"/>
    <property type="evidence" value="ECO:0007669"/>
    <property type="project" value="InterPro"/>
</dbReference>
<dbReference type="InterPro" id="IPR036909">
    <property type="entry name" value="Cyt_c-like_dom_sf"/>
</dbReference>
<sequence>MKHLSLLVLFLMSILYYSCSKGGGSTNTPADPCAGITIAIAGTVTNATSGQNNGSIAASATGSTGFTFSLNNGAFQSSGNFTNLAPGNYNITAKNSNGCSGSKSFTVVAENSCSGVNIIVNGTATNGVPCGGTGGTISITATGGTGFTYSINNSAFQASNQFTNLAVGTYTVVAKNADGCSNSATVKIDPVAPGALFSAVKNILQTNCVSCHNNTVQNGGMNWAVDCNIVTNKARIKARAVDQAGTATQMPQPPNAALSAADQQKIVDWINAGGNYNN</sequence>
<dbReference type="GO" id="GO:0009055">
    <property type="term" value="F:electron transfer activity"/>
    <property type="evidence" value="ECO:0007669"/>
    <property type="project" value="InterPro"/>
</dbReference>
<proteinExistence type="predicted"/>
<feature type="signal peptide" evidence="1">
    <location>
        <begin position="1"/>
        <end position="20"/>
    </location>
</feature>
<dbReference type="RefSeq" id="WP_072833829.1">
    <property type="nucleotide sequence ID" value="NZ_FQUU01000002.1"/>
</dbReference>
<evidence type="ECO:0000313" key="3">
    <source>
        <dbReference type="Proteomes" id="UP000184048"/>
    </source>
</evidence>
<evidence type="ECO:0000256" key="1">
    <source>
        <dbReference type="SAM" id="SignalP"/>
    </source>
</evidence>